<organism evidence="1 2">
    <name type="scientific">Coemansia spiralis</name>
    <dbReference type="NCBI Taxonomy" id="417178"/>
    <lineage>
        <taxon>Eukaryota</taxon>
        <taxon>Fungi</taxon>
        <taxon>Fungi incertae sedis</taxon>
        <taxon>Zoopagomycota</taxon>
        <taxon>Kickxellomycotina</taxon>
        <taxon>Kickxellomycetes</taxon>
        <taxon>Kickxellales</taxon>
        <taxon>Kickxellaceae</taxon>
        <taxon>Coemansia</taxon>
    </lineage>
</organism>
<dbReference type="AlphaFoldDB" id="A0A9W8GC43"/>
<reference evidence="1" key="1">
    <citation type="submission" date="2022-07" db="EMBL/GenBank/DDBJ databases">
        <title>Phylogenomic reconstructions and comparative analyses of Kickxellomycotina fungi.</title>
        <authorList>
            <person name="Reynolds N.K."/>
            <person name="Stajich J.E."/>
            <person name="Barry K."/>
            <person name="Grigoriev I.V."/>
            <person name="Crous P."/>
            <person name="Smith M.E."/>
        </authorList>
    </citation>
    <scope>NUCLEOTIDE SEQUENCE</scope>
    <source>
        <strain evidence="1">NRRL 3115</strain>
    </source>
</reference>
<accession>A0A9W8GC43</accession>
<dbReference type="Proteomes" id="UP001151518">
    <property type="component" value="Unassembled WGS sequence"/>
</dbReference>
<gene>
    <name evidence="1" type="ORF">GGI25_000607</name>
</gene>
<evidence type="ECO:0000313" key="2">
    <source>
        <dbReference type="Proteomes" id="UP001151518"/>
    </source>
</evidence>
<proteinExistence type="predicted"/>
<comment type="caution">
    <text evidence="1">The sequence shown here is derived from an EMBL/GenBank/DDBJ whole genome shotgun (WGS) entry which is preliminary data.</text>
</comment>
<dbReference type="EMBL" id="JANBTW010000004">
    <property type="protein sequence ID" value="KAJ2680634.1"/>
    <property type="molecule type" value="Genomic_DNA"/>
</dbReference>
<protein>
    <recommendedName>
        <fullName evidence="3">F-box domain-containing protein</fullName>
    </recommendedName>
</protein>
<sequence>MSINTLPDDIVRLVLKQTVPSQWYNAGEWSELLSLLAVCRQWRYLALPFLYRNIFLVINNTPAACLYCKREKATDGCRDNHILTNLSLFQSSNTVRYARECFVILGEGLFVNDLPEDIEIIFKHAMEMWANIDKLDVVVSRRFTVLEEIVDLNHVPQKFAKQICCVFPAVRKITSTCSKANIPGIAIVNALVDAYSNRLTNIVIDIPMLCTSSKFSPELTQLVLDFEYDSALQIPQIYTESLFYLSIIDVPPTLDWSLVFGNTDGDVIFENLRKFEISHSFETQMFGLHRNRQYHTTPAHLYKLCFPKLDCLTIHWCPSDCGFLQFAKLPSRLKRLGFSSAIFSDISLDSLKLPSVDHLFMCASVMQVGEARDAVHVYNDVINKVQPDVYGTTLIVPFGSTLTSANGTKWASVTTLELFEPVRTSMLVDIITMLPNIKTLKAHYIVVDTATMKSITPLSTSLKELRVDTYDAGYLEKPFQDIVFYFMTRVPSLILVVMPHVIKPMMRELVQQNKHRYRHLSDILF</sequence>
<name>A0A9W8GC43_9FUNG</name>
<evidence type="ECO:0008006" key="3">
    <source>
        <dbReference type="Google" id="ProtNLM"/>
    </source>
</evidence>
<dbReference type="OrthoDB" id="5600363at2759"/>
<evidence type="ECO:0000313" key="1">
    <source>
        <dbReference type="EMBL" id="KAJ2680634.1"/>
    </source>
</evidence>